<name>A0AAV5RNN9_STABA</name>
<dbReference type="Proteomes" id="UP001362899">
    <property type="component" value="Unassembled WGS sequence"/>
</dbReference>
<keyword evidence="2" id="KW-1185">Reference proteome</keyword>
<organism evidence="1 2">
    <name type="scientific">Starmerella bacillaris</name>
    <name type="common">Yeast</name>
    <name type="synonym">Candida zemplinina</name>
    <dbReference type="NCBI Taxonomy" id="1247836"/>
    <lineage>
        <taxon>Eukaryota</taxon>
        <taxon>Fungi</taxon>
        <taxon>Dikarya</taxon>
        <taxon>Ascomycota</taxon>
        <taxon>Saccharomycotina</taxon>
        <taxon>Dipodascomycetes</taxon>
        <taxon>Dipodascales</taxon>
        <taxon>Trichomonascaceae</taxon>
        <taxon>Starmerella</taxon>
    </lineage>
</organism>
<evidence type="ECO:0008006" key="3">
    <source>
        <dbReference type="Google" id="ProtNLM"/>
    </source>
</evidence>
<dbReference type="AlphaFoldDB" id="A0AAV5RNN9"/>
<comment type="caution">
    <text evidence="1">The sequence shown here is derived from an EMBL/GenBank/DDBJ whole genome shotgun (WGS) entry which is preliminary data.</text>
</comment>
<evidence type="ECO:0000313" key="2">
    <source>
        <dbReference type="Proteomes" id="UP001362899"/>
    </source>
</evidence>
<dbReference type="EMBL" id="BTGC01000008">
    <property type="protein sequence ID" value="GMM53144.1"/>
    <property type="molecule type" value="Genomic_DNA"/>
</dbReference>
<protein>
    <recommendedName>
        <fullName evidence="3">Essential protein Yae1 N-terminal domain-containing protein</fullName>
    </recommendedName>
</protein>
<proteinExistence type="predicted"/>
<sequence length="151" mass="16839">MSSVCISHLMDWDEVICYEEQCYQTGLKQGADAAATQLNEAGYSAGIKIGFEKYLALGILQSRTECWKIDSGVINNPRDVKTIETLTTLTESGSMVNDPEEVEQLGRRKKISTNKIKLLAQKTKKPQLNLHEDLTGIIKTNADRSSIEDIF</sequence>
<reference evidence="1 2" key="1">
    <citation type="journal article" date="2023" name="Elife">
        <title>Identification of key yeast species and microbe-microbe interactions impacting larval growth of Drosophila in the wild.</title>
        <authorList>
            <person name="Mure A."/>
            <person name="Sugiura Y."/>
            <person name="Maeda R."/>
            <person name="Honda K."/>
            <person name="Sakurai N."/>
            <person name="Takahashi Y."/>
            <person name="Watada M."/>
            <person name="Katoh T."/>
            <person name="Gotoh A."/>
            <person name="Gotoh Y."/>
            <person name="Taniguchi I."/>
            <person name="Nakamura K."/>
            <person name="Hayashi T."/>
            <person name="Katayama T."/>
            <person name="Uemura T."/>
            <person name="Hattori Y."/>
        </authorList>
    </citation>
    <scope>NUCLEOTIDE SEQUENCE [LARGE SCALE GENOMIC DNA]</scope>
    <source>
        <strain evidence="1 2">SB-73</strain>
    </source>
</reference>
<accession>A0AAV5RNN9</accession>
<evidence type="ECO:0000313" key="1">
    <source>
        <dbReference type="EMBL" id="GMM53144.1"/>
    </source>
</evidence>
<gene>
    <name evidence="1" type="ORF">DASB73_041070</name>
</gene>